<dbReference type="RefSeq" id="WP_109249949.1">
    <property type="nucleotide sequence ID" value="NZ_QCXQ01000002.1"/>
</dbReference>
<dbReference type="PANTHER" id="PTHR11562">
    <property type="entry name" value="CATION EFFLUX PROTEIN/ ZINC TRANSPORTER"/>
    <property type="match status" value="1"/>
</dbReference>
<keyword evidence="5 8" id="KW-1133">Transmembrane helix</keyword>
<keyword evidence="12" id="KW-1185">Reference proteome</keyword>
<dbReference type="NCBIfam" id="TIGR01297">
    <property type="entry name" value="CDF"/>
    <property type="match status" value="1"/>
</dbReference>
<evidence type="ECO:0000313" key="12">
    <source>
        <dbReference type="Proteomes" id="UP000245080"/>
    </source>
</evidence>
<feature type="transmembrane region" description="Helical" evidence="8">
    <location>
        <begin position="114"/>
        <end position="133"/>
    </location>
</feature>
<dbReference type="InterPro" id="IPR027470">
    <property type="entry name" value="Cation_efflux_CTD"/>
</dbReference>
<keyword evidence="3" id="KW-0813">Transport</keyword>
<gene>
    <name evidence="11" type="ORF">DCM90_03415</name>
</gene>
<dbReference type="InterPro" id="IPR036837">
    <property type="entry name" value="Cation_efflux_CTD_sf"/>
</dbReference>
<reference evidence="11 12" key="1">
    <citation type="journal article" date="2018" name="Int. J. Syst. Evol. Microbiol.">
        <title>Lactobacillus bambusae sp. nov., isolated from a traditional fermented Ma-bamboo shoots of Taiwan.</title>
        <authorList>
            <person name="Wang L.-T."/>
        </authorList>
    </citation>
    <scope>NUCLEOTIDE SEQUENCE [LARGE SCALE GENOMIC DNA]</scope>
    <source>
        <strain evidence="11 12">BS-W1</strain>
    </source>
</reference>
<comment type="subcellular location">
    <subcellularLocation>
        <location evidence="1">Membrane</location>
        <topology evidence="1">Multi-pass membrane protein</topology>
    </subcellularLocation>
</comment>
<evidence type="ECO:0000313" key="11">
    <source>
        <dbReference type="EMBL" id="PWG00001.1"/>
    </source>
</evidence>
<comment type="caution">
    <text evidence="11">The sequence shown here is derived from an EMBL/GenBank/DDBJ whole genome shotgun (WGS) entry which is preliminary data.</text>
</comment>
<feature type="transmembrane region" description="Helical" evidence="8">
    <location>
        <begin position="178"/>
        <end position="195"/>
    </location>
</feature>
<dbReference type="GO" id="GO:0005385">
    <property type="term" value="F:zinc ion transmembrane transporter activity"/>
    <property type="evidence" value="ECO:0007669"/>
    <property type="project" value="TreeGrafter"/>
</dbReference>
<keyword evidence="6" id="KW-0406">Ion transport</keyword>
<dbReference type="AlphaFoldDB" id="A0A2V1MYA4"/>
<keyword evidence="4 8" id="KW-0812">Transmembrane</keyword>
<feature type="transmembrane region" description="Helical" evidence="8">
    <location>
        <begin position="12"/>
        <end position="36"/>
    </location>
</feature>
<dbReference type="SUPFAM" id="SSF160240">
    <property type="entry name" value="Cation efflux protein cytoplasmic domain-like"/>
    <property type="match status" value="1"/>
</dbReference>
<evidence type="ECO:0000256" key="3">
    <source>
        <dbReference type="ARBA" id="ARBA00022448"/>
    </source>
</evidence>
<feature type="transmembrane region" description="Helical" evidence="8">
    <location>
        <begin position="154"/>
        <end position="172"/>
    </location>
</feature>
<organism evidence="11 12">
    <name type="scientific">Levilactobacillus bambusae</name>
    <dbReference type="NCBI Taxonomy" id="2024736"/>
    <lineage>
        <taxon>Bacteria</taxon>
        <taxon>Bacillati</taxon>
        <taxon>Bacillota</taxon>
        <taxon>Bacilli</taxon>
        <taxon>Lactobacillales</taxon>
        <taxon>Lactobacillaceae</taxon>
        <taxon>Levilactobacillus</taxon>
    </lineage>
</organism>
<dbReference type="Pfam" id="PF01545">
    <property type="entry name" value="Cation_efflux"/>
    <property type="match status" value="1"/>
</dbReference>
<dbReference type="Proteomes" id="UP000245080">
    <property type="component" value="Unassembled WGS sequence"/>
</dbReference>
<feature type="domain" description="Cation efflux protein cytoplasmic" evidence="10">
    <location>
        <begin position="207"/>
        <end position="281"/>
    </location>
</feature>
<dbReference type="OrthoDB" id="9809646at2"/>
<dbReference type="InterPro" id="IPR027469">
    <property type="entry name" value="Cation_efflux_TMD_sf"/>
</dbReference>
<dbReference type="InterPro" id="IPR058533">
    <property type="entry name" value="Cation_efflux_TM"/>
</dbReference>
<protein>
    <submittedName>
        <fullName evidence="11">Cation transporter</fullName>
    </submittedName>
</protein>
<evidence type="ECO:0000259" key="9">
    <source>
        <dbReference type="Pfam" id="PF01545"/>
    </source>
</evidence>
<dbReference type="Gene3D" id="1.20.1510.10">
    <property type="entry name" value="Cation efflux protein transmembrane domain"/>
    <property type="match status" value="1"/>
</dbReference>
<evidence type="ECO:0000256" key="7">
    <source>
        <dbReference type="ARBA" id="ARBA00023136"/>
    </source>
</evidence>
<evidence type="ECO:0000256" key="8">
    <source>
        <dbReference type="SAM" id="Phobius"/>
    </source>
</evidence>
<evidence type="ECO:0000256" key="2">
    <source>
        <dbReference type="ARBA" id="ARBA00008873"/>
    </source>
</evidence>
<dbReference type="SUPFAM" id="SSF161111">
    <property type="entry name" value="Cation efflux protein transmembrane domain-like"/>
    <property type="match status" value="1"/>
</dbReference>
<evidence type="ECO:0000256" key="4">
    <source>
        <dbReference type="ARBA" id="ARBA00022692"/>
    </source>
</evidence>
<dbReference type="InterPro" id="IPR002524">
    <property type="entry name" value="Cation_efflux"/>
</dbReference>
<evidence type="ECO:0000259" key="10">
    <source>
        <dbReference type="Pfam" id="PF16916"/>
    </source>
</evidence>
<keyword evidence="7 8" id="KW-0472">Membrane</keyword>
<dbReference type="PANTHER" id="PTHR11562:SF17">
    <property type="entry name" value="RE54080P-RELATED"/>
    <property type="match status" value="1"/>
</dbReference>
<name>A0A2V1MYA4_9LACO</name>
<sequence length="309" mass="34868">MHEEDPLTGRRFLGVTLLNIGITGFELLGGVVSGSLALLSDAFHNMGDAVSIVLSYVAHRISQRGEDQQNTFGYRRAQILAALLNSFLLILISAFLVVEAIRRFSHPEPIHGTLMFWVAVISLAANLLSTWLLSRGSKHNLNIRATYLHLLSDALGSVAVIVGAVLIATVQWYWVDPLLTMVVAIYIMWESWPIIRETIRILMQGAPELDYDAIRHDLLRIDGVTGVHHVHAWMIDENNIIFSAHVNLHDQPLSNVEPVYRKIENVLCQDYHISHVTIQAECRRGSDEQMIYGEHDFRQFSESENAKEK</sequence>
<comment type="similarity">
    <text evidence="2">Belongs to the cation diffusion facilitator (CDF) transporter (TC 2.A.4) family. SLC30A subfamily.</text>
</comment>
<accession>A0A2V1MYA4</accession>
<evidence type="ECO:0000256" key="1">
    <source>
        <dbReference type="ARBA" id="ARBA00004141"/>
    </source>
</evidence>
<dbReference type="InterPro" id="IPR050681">
    <property type="entry name" value="CDF/SLC30A"/>
</dbReference>
<dbReference type="EMBL" id="QCXQ01000002">
    <property type="protein sequence ID" value="PWG00001.1"/>
    <property type="molecule type" value="Genomic_DNA"/>
</dbReference>
<dbReference type="GO" id="GO:0005886">
    <property type="term" value="C:plasma membrane"/>
    <property type="evidence" value="ECO:0007669"/>
    <property type="project" value="TreeGrafter"/>
</dbReference>
<evidence type="ECO:0000256" key="6">
    <source>
        <dbReference type="ARBA" id="ARBA00023065"/>
    </source>
</evidence>
<feature type="transmembrane region" description="Helical" evidence="8">
    <location>
        <begin position="79"/>
        <end position="102"/>
    </location>
</feature>
<feature type="domain" description="Cation efflux protein transmembrane" evidence="9">
    <location>
        <begin position="16"/>
        <end position="203"/>
    </location>
</feature>
<dbReference type="Pfam" id="PF16916">
    <property type="entry name" value="ZT_dimer"/>
    <property type="match status" value="1"/>
</dbReference>
<proteinExistence type="inferred from homology"/>
<evidence type="ECO:0000256" key="5">
    <source>
        <dbReference type="ARBA" id="ARBA00022989"/>
    </source>
</evidence>